<dbReference type="CDD" id="cd06225">
    <property type="entry name" value="HAMP"/>
    <property type="match status" value="1"/>
</dbReference>
<dbReference type="SUPFAM" id="SSF109604">
    <property type="entry name" value="HD-domain/PDEase-like"/>
    <property type="match status" value="1"/>
</dbReference>
<dbReference type="Proteomes" id="UP000051063">
    <property type="component" value="Unassembled WGS sequence"/>
</dbReference>
<evidence type="ECO:0000313" key="8">
    <source>
        <dbReference type="Proteomes" id="UP000051063"/>
    </source>
</evidence>
<name>A0ABR5N8L9_BRECH</name>
<dbReference type="SMART" id="SM00471">
    <property type="entry name" value="HDc"/>
    <property type="match status" value="1"/>
</dbReference>
<comment type="caution">
    <text evidence="7">The sequence shown here is derived from an EMBL/GenBank/DDBJ whole genome shotgun (WGS) entry which is preliminary data.</text>
</comment>
<accession>A0ABR5N8L9</accession>
<dbReference type="InterPro" id="IPR003660">
    <property type="entry name" value="HAMP_dom"/>
</dbReference>
<dbReference type="Gene3D" id="1.10.3210.10">
    <property type="entry name" value="Hypothetical protein af1432"/>
    <property type="match status" value="1"/>
</dbReference>
<gene>
    <name evidence="7" type="ORF">AN963_19110</name>
</gene>
<evidence type="ECO:0000313" key="7">
    <source>
        <dbReference type="EMBL" id="KQL46966.1"/>
    </source>
</evidence>
<dbReference type="SUPFAM" id="SSF158472">
    <property type="entry name" value="HAMP domain-like"/>
    <property type="match status" value="1"/>
</dbReference>
<feature type="domain" description="HD-GYP" evidence="6">
    <location>
        <begin position="363"/>
        <end position="561"/>
    </location>
</feature>
<evidence type="ECO:0000256" key="1">
    <source>
        <dbReference type="ARBA" id="ARBA00004236"/>
    </source>
</evidence>
<keyword evidence="4" id="KW-0812">Transmembrane</keyword>
<evidence type="ECO:0000256" key="3">
    <source>
        <dbReference type="ARBA" id="ARBA00023136"/>
    </source>
</evidence>
<dbReference type="EMBL" id="LJJB01000010">
    <property type="protein sequence ID" value="KQL46966.1"/>
    <property type="molecule type" value="Genomic_DNA"/>
</dbReference>
<evidence type="ECO:0000259" key="6">
    <source>
        <dbReference type="PROSITE" id="PS51832"/>
    </source>
</evidence>
<reference evidence="7 8" key="1">
    <citation type="submission" date="2015-09" db="EMBL/GenBank/DDBJ databases">
        <title>Genome sequencing project for genomic taxonomy and phylogenomics of Bacillus-like bacteria.</title>
        <authorList>
            <person name="Liu B."/>
            <person name="Wang J."/>
            <person name="Zhu Y."/>
            <person name="Liu G."/>
            <person name="Chen Q."/>
            <person name="Chen Z."/>
            <person name="Lan J."/>
            <person name="Che J."/>
            <person name="Ge C."/>
            <person name="Shi H."/>
            <person name="Pan Z."/>
            <person name="Liu X."/>
        </authorList>
    </citation>
    <scope>NUCLEOTIDE SEQUENCE [LARGE SCALE GENOMIC DNA]</scope>
    <source>
        <strain evidence="7 8">DSM 8552</strain>
    </source>
</reference>
<evidence type="ECO:0000256" key="4">
    <source>
        <dbReference type="SAM" id="Phobius"/>
    </source>
</evidence>
<evidence type="ECO:0000259" key="5">
    <source>
        <dbReference type="PROSITE" id="PS50885"/>
    </source>
</evidence>
<keyword evidence="3 4" id="KW-0472">Membrane</keyword>
<dbReference type="CDD" id="cd00077">
    <property type="entry name" value="HDc"/>
    <property type="match status" value="1"/>
</dbReference>
<dbReference type="PANTHER" id="PTHR43155">
    <property type="entry name" value="CYCLIC DI-GMP PHOSPHODIESTERASE PA4108-RELATED"/>
    <property type="match status" value="1"/>
</dbReference>
<organism evidence="7 8">
    <name type="scientific">Brevibacillus choshinensis</name>
    <dbReference type="NCBI Taxonomy" id="54911"/>
    <lineage>
        <taxon>Bacteria</taxon>
        <taxon>Bacillati</taxon>
        <taxon>Bacillota</taxon>
        <taxon>Bacilli</taxon>
        <taxon>Bacillales</taxon>
        <taxon>Paenibacillaceae</taxon>
        <taxon>Brevibacillus</taxon>
    </lineage>
</organism>
<dbReference type="Gene3D" id="6.10.340.10">
    <property type="match status" value="1"/>
</dbReference>
<keyword evidence="4" id="KW-1133">Transmembrane helix</keyword>
<keyword evidence="2" id="KW-1003">Cell membrane</keyword>
<comment type="subcellular location">
    <subcellularLocation>
        <location evidence="1">Cell membrane</location>
    </subcellularLocation>
</comment>
<feature type="transmembrane region" description="Helical" evidence="4">
    <location>
        <begin position="283"/>
        <end position="301"/>
    </location>
</feature>
<proteinExistence type="predicted"/>
<dbReference type="Pfam" id="PF13487">
    <property type="entry name" value="HD_5"/>
    <property type="match status" value="1"/>
</dbReference>
<dbReference type="PROSITE" id="PS50885">
    <property type="entry name" value="HAMP"/>
    <property type="match status" value="1"/>
</dbReference>
<dbReference type="InterPro" id="IPR037522">
    <property type="entry name" value="HD_GYP_dom"/>
</dbReference>
<feature type="domain" description="HAMP" evidence="5">
    <location>
        <begin position="305"/>
        <end position="357"/>
    </location>
</feature>
<dbReference type="SMART" id="SM00304">
    <property type="entry name" value="HAMP"/>
    <property type="match status" value="1"/>
</dbReference>
<dbReference type="PANTHER" id="PTHR43155:SF2">
    <property type="entry name" value="CYCLIC DI-GMP PHOSPHODIESTERASE PA4108"/>
    <property type="match status" value="1"/>
</dbReference>
<sequence length="578" mass="66465">MYFPKVKVRLFATFLLLSLIPILFICFLFYGEAQEAVFEQYKTSTEGHMKLADVRLSFFLRTMQQEVNDLAENKLLRADERSDASLQALFSQFVRMQDMVGNIHLLRDDLSVVSLRPEKGWEPQDMPISFSRESFELHTSKLWLLSRKDELGNPNSIYIAQKVKHVSGKSESLLMVEIRLDKLGRWIRTNYAPEQNDMMVISPTGNIFIHTIGEFIGRHIQELPDYDAISRTLQNEKEKGVFTFRKDGETIYAFYFVSPISGNGYFEWIGGKGITQRLDRLKLILLFTICLVVGFSAYVALRLSLWIGKPIYTLVSATDSLLQGDFSIRVPIQGMEEITILEKKFNEMAGQMHTLIVRERKYMQESLDQIVRNFYLAVEMKDPYTAGHTERVTEYALILYDHLDEKSSSQFSRDDLRYASLMHDIGKVAIPDHVLLKAGKLTDEEYEHMKQHSTIGANIVEQIESLAHVSQGVRHHHERWDGRGYPDQLKGEEISLIGRIIAVADTFDAMTTTRSYRKAMTFQEAYDEIVRCSSTQFDPYIVSVFQKAYHACVLHVDSLSHPSGTEREIAASVVDQRE</sequence>
<keyword evidence="8" id="KW-1185">Reference proteome</keyword>
<dbReference type="Gene3D" id="3.30.450.20">
    <property type="entry name" value="PAS domain"/>
    <property type="match status" value="1"/>
</dbReference>
<dbReference type="InterPro" id="IPR003607">
    <property type="entry name" value="HD/PDEase_dom"/>
</dbReference>
<evidence type="ECO:0000256" key="2">
    <source>
        <dbReference type="ARBA" id="ARBA00022475"/>
    </source>
</evidence>
<protein>
    <submittedName>
        <fullName evidence="7">C-di-GMP phosphodiesterase</fullName>
    </submittedName>
</protein>
<dbReference type="PROSITE" id="PS51832">
    <property type="entry name" value="HD_GYP"/>
    <property type="match status" value="1"/>
</dbReference>
<dbReference type="RefSeq" id="WP_055746066.1">
    <property type="nucleotide sequence ID" value="NZ_LJJB01000010.1"/>
</dbReference>